<protein>
    <submittedName>
        <fullName evidence="1">Uncharacterized protein</fullName>
    </submittedName>
</protein>
<dbReference type="KEGG" id="vg:22109716"/>
<dbReference type="OrthoDB" id="30281at10239"/>
<sequence length="262" mass="29051">MIKAASQSKSYDFTRNEAGKRLPKMQITSKKVIPTALDDIGQLYDDLSSGNLNAPRTPETVVTLTLPNELAFASEFDWSFDEKNILQSLIGSINSNKTIDTVNEKPEAVFSGLASRIGVAASGAFGGDIVFKNAGYALAPLKEIFFNGNGNRTFNWSWDFAPKNTQESENLTHMIERINEQSHPIMQDLGVFQIPNEFEIEWINCRLPKITTLACTSFTMDPFAAGSPRFLPNDSPAFVRVVATFTEIGIQTRNTLENLRSD</sequence>
<name>A0A076YLY0_9CAUD</name>
<keyword evidence="2" id="KW-1185">Reference proteome</keyword>
<gene>
    <name evidence="1" type="ORF">P10VF_167</name>
</gene>
<evidence type="ECO:0000313" key="1">
    <source>
        <dbReference type="EMBL" id="AIK68380.1"/>
    </source>
</evidence>
<dbReference type="Proteomes" id="UP000204140">
    <property type="component" value="Segment"/>
</dbReference>
<dbReference type="GeneID" id="22109716"/>
<dbReference type="EMBL" id="KM199770">
    <property type="protein sequence ID" value="AIK68380.1"/>
    <property type="molecule type" value="Genomic_DNA"/>
</dbReference>
<proteinExistence type="predicted"/>
<accession>A0A076YLY0</accession>
<evidence type="ECO:0000313" key="2">
    <source>
        <dbReference type="Proteomes" id="UP000204140"/>
    </source>
</evidence>
<organism evidence="1 2">
    <name type="scientific">Rhizobium phage vB_RleM_P10VF</name>
    <dbReference type="NCBI Taxonomy" id="1527770"/>
    <lineage>
        <taxon>Viruses</taxon>
        <taxon>Duplodnaviria</taxon>
        <taxon>Heunggongvirae</taxon>
        <taxon>Uroviricota</taxon>
        <taxon>Caudoviricetes</taxon>
        <taxon>Pootjesviridae</taxon>
        <taxon>Innesvirus</taxon>
        <taxon>Innesvirus P10VF</taxon>
    </lineage>
</organism>
<reference evidence="1 2" key="1">
    <citation type="submission" date="2014-07" db="EMBL/GenBank/DDBJ databases">
        <title>Isolation and characterization of Rhizobium leguminosarum phages from western Canadian soils and complete genome sequences of rhizobiophages vB_RleS_L338C and vB_RleM_P10VF.</title>
        <authorList>
            <person name="Restrepo-Cordoba M."/>
            <person name="Halmillawewa A.P."/>
            <person name="Perry B."/>
            <person name="Hynes M.F."/>
            <person name="Yost C.K."/>
        </authorList>
    </citation>
    <scope>NUCLEOTIDE SEQUENCE [LARGE SCALE GENOMIC DNA]</scope>
</reference>
<dbReference type="RefSeq" id="YP_009099906.1">
    <property type="nucleotide sequence ID" value="NC_025429.1"/>
</dbReference>